<dbReference type="RefSeq" id="XP_001792788.1">
    <property type="nucleotide sequence ID" value="XM_001792736.1"/>
</dbReference>
<protein>
    <submittedName>
        <fullName evidence="1">Uncharacterized protein</fullName>
    </submittedName>
</protein>
<dbReference type="GeneID" id="5969638"/>
<gene>
    <name evidence="1" type="ORF">SNOG_02170</name>
</gene>
<evidence type="ECO:0000313" key="1">
    <source>
        <dbReference type="EMBL" id="EAT90382.1"/>
    </source>
</evidence>
<proteinExistence type="predicted"/>
<reference evidence="2" key="1">
    <citation type="journal article" date="2007" name="Plant Cell">
        <title>Dothideomycete-plant interactions illuminated by genome sequencing and EST analysis of the wheat pathogen Stagonospora nodorum.</title>
        <authorList>
            <person name="Hane J.K."/>
            <person name="Lowe R.G."/>
            <person name="Solomon P.S."/>
            <person name="Tan K.C."/>
            <person name="Schoch C.L."/>
            <person name="Spatafora J.W."/>
            <person name="Crous P.W."/>
            <person name="Kodira C."/>
            <person name="Birren B.W."/>
            <person name="Galagan J.E."/>
            <person name="Torriani S.F."/>
            <person name="McDonald B.A."/>
            <person name="Oliver R.P."/>
        </authorList>
    </citation>
    <scope>NUCLEOTIDE SEQUENCE [LARGE SCALE GENOMIC DNA]</scope>
    <source>
        <strain evidence="2">SN15 / ATCC MYA-4574 / FGSC 10173</strain>
    </source>
</reference>
<dbReference type="InParanoid" id="Q0V1E4"/>
<evidence type="ECO:0000313" key="2">
    <source>
        <dbReference type="Proteomes" id="UP000001055"/>
    </source>
</evidence>
<accession>Q0V1E4</accession>
<dbReference type="KEGG" id="pno:SNOG_02170"/>
<organism evidence="1 2">
    <name type="scientific">Phaeosphaeria nodorum (strain SN15 / ATCC MYA-4574 / FGSC 10173)</name>
    <name type="common">Glume blotch fungus</name>
    <name type="synonym">Parastagonospora nodorum</name>
    <dbReference type="NCBI Taxonomy" id="321614"/>
    <lineage>
        <taxon>Eukaryota</taxon>
        <taxon>Fungi</taxon>
        <taxon>Dikarya</taxon>
        <taxon>Ascomycota</taxon>
        <taxon>Pezizomycotina</taxon>
        <taxon>Dothideomycetes</taxon>
        <taxon>Pleosporomycetidae</taxon>
        <taxon>Pleosporales</taxon>
        <taxon>Pleosporineae</taxon>
        <taxon>Phaeosphaeriaceae</taxon>
        <taxon>Parastagonospora</taxon>
    </lineage>
</organism>
<dbReference type="EMBL" id="CH445327">
    <property type="protein sequence ID" value="EAT90382.1"/>
    <property type="molecule type" value="Genomic_DNA"/>
</dbReference>
<name>Q0V1E4_PHANO</name>
<dbReference type="AlphaFoldDB" id="Q0V1E4"/>
<dbReference type="Proteomes" id="UP000001055">
    <property type="component" value="Unassembled WGS sequence"/>
</dbReference>
<sequence>MATLWQACRGTCTASEYRYQGTLECCASWYCAARGYRYRTANLYDTEWF</sequence>